<dbReference type="PROSITE" id="PS51273">
    <property type="entry name" value="GATASE_TYPE_1"/>
    <property type="match status" value="1"/>
</dbReference>
<accession>A0A955LKN5</accession>
<organism evidence="1 2">
    <name type="scientific">candidate division WWE3 bacterium</name>
    <dbReference type="NCBI Taxonomy" id="2053526"/>
    <lineage>
        <taxon>Bacteria</taxon>
        <taxon>Katanobacteria</taxon>
    </lineage>
</organism>
<dbReference type="SUPFAM" id="SSF52317">
    <property type="entry name" value="Class I glutamine amidotransferase-like"/>
    <property type="match status" value="1"/>
</dbReference>
<dbReference type="Pfam" id="PF07722">
    <property type="entry name" value="Peptidase_C26"/>
    <property type="match status" value="1"/>
</dbReference>
<dbReference type="AlphaFoldDB" id="A0A955LKN5"/>
<dbReference type="GO" id="GO:0005829">
    <property type="term" value="C:cytosol"/>
    <property type="evidence" value="ECO:0007669"/>
    <property type="project" value="TreeGrafter"/>
</dbReference>
<dbReference type="Proteomes" id="UP000751518">
    <property type="component" value="Unassembled WGS sequence"/>
</dbReference>
<dbReference type="InterPro" id="IPR044668">
    <property type="entry name" value="PuuD-like"/>
</dbReference>
<sequence length="178" mass="19579">MSRPLIAFPLVDSRSVSMLDEKFNADEPSWWLSRRSYSDMVVAAGGNVLFVPNNDDKAVVDDLMAHANGLLIPGGADIDPGRYGEDTDTEAGVNANPYQDDLDFYLIEYAREKKLPILGICRGMQAVNVAFGGTLHQDINSIVKDNLHVSSKYPSNDESKWTDVVLDSSSYVYSVIGE</sequence>
<proteinExistence type="predicted"/>
<dbReference type="InterPro" id="IPR011697">
    <property type="entry name" value="Peptidase_C26"/>
</dbReference>
<reference evidence="1" key="2">
    <citation type="journal article" date="2021" name="Microbiome">
        <title>Successional dynamics and alternative stable states in a saline activated sludge microbial community over 9 years.</title>
        <authorList>
            <person name="Wang Y."/>
            <person name="Ye J."/>
            <person name="Ju F."/>
            <person name="Liu L."/>
            <person name="Boyd J.A."/>
            <person name="Deng Y."/>
            <person name="Parks D.H."/>
            <person name="Jiang X."/>
            <person name="Yin X."/>
            <person name="Woodcroft B.J."/>
            <person name="Tyson G.W."/>
            <person name="Hugenholtz P."/>
            <person name="Polz M.F."/>
            <person name="Zhang T."/>
        </authorList>
    </citation>
    <scope>NUCLEOTIDE SEQUENCE</scope>
    <source>
        <strain evidence="1">HKST-UBA03</strain>
    </source>
</reference>
<comment type="caution">
    <text evidence="1">The sequence shown here is derived from an EMBL/GenBank/DDBJ whole genome shotgun (WGS) entry which is preliminary data.</text>
</comment>
<dbReference type="Gene3D" id="3.40.50.880">
    <property type="match status" value="1"/>
</dbReference>
<reference evidence="1" key="1">
    <citation type="submission" date="2020-04" db="EMBL/GenBank/DDBJ databases">
        <authorList>
            <person name="Zhang T."/>
        </authorList>
    </citation>
    <scope>NUCLEOTIDE SEQUENCE</scope>
    <source>
        <strain evidence="1">HKST-UBA03</strain>
    </source>
</reference>
<gene>
    <name evidence="1" type="ORF">KC614_03005</name>
</gene>
<evidence type="ECO:0000313" key="1">
    <source>
        <dbReference type="EMBL" id="MCA9392148.1"/>
    </source>
</evidence>
<dbReference type="EMBL" id="JAGQKZ010000023">
    <property type="protein sequence ID" value="MCA9392148.1"/>
    <property type="molecule type" value="Genomic_DNA"/>
</dbReference>
<dbReference type="PANTHER" id="PTHR43235:SF1">
    <property type="entry name" value="GLUTAMINE AMIDOTRANSFERASE PB2B2.05-RELATED"/>
    <property type="match status" value="1"/>
</dbReference>
<evidence type="ECO:0000313" key="2">
    <source>
        <dbReference type="Proteomes" id="UP000751518"/>
    </source>
</evidence>
<dbReference type="PANTHER" id="PTHR43235">
    <property type="entry name" value="GLUTAMINE AMIDOTRANSFERASE PB2B2.05-RELATED"/>
    <property type="match status" value="1"/>
</dbReference>
<dbReference type="GO" id="GO:0016811">
    <property type="term" value="F:hydrolase activity, acting on carbon-nitrogen (but not peptide) bonds, in linear amides"/>
    <property type="evidence" value="ECO:0007669"/>
    <property type="project" value="InterPro"/>
</dbReference>
<dbReference type="InterPro" id="IPR029062">
    <property type="entry name" value="Class_I_gatase-like"/>
</dbReference>
<keyword evidence="1" id="KW-0378">Hydrolase</keyword>
<feature type="non-terminal residue" evidence="1">
    <location>
        <position position="178"/>
    </location>
</feature>
<name>A0A955LKN5_UNCKA</name>
<protein>
    <submittedName>
        <fullName evidence="1">Gamma-glutamyl-gamma-aminobutyrate hydrolase family protein</fullName>
    </submittedName>
</protein>